<dbReference type="PANTHER" id="PTHR34388:SF1">
    <property type="entry name" value="DNA POLYMERASE III SUBUNIT DELTA"/>
    <property type="match status" value="1"/>
</dbReference>
<name>A0A397PB11_9SPHN</name>
<keyword evidence="2" id="KW-0808">Transferase</keyword>
<dbReference type="SUPFAM" id="SSF48019">
    <property type="entry name" value="post-AAA+ oligomerization domain-like"/>
    <property type="match status" value="1"/>
</dbReference>
<evidence type="ECO:0000313" key="9">
    <source>
        <dbReference type="Proteomes" id="UP000266568"/>
    </source>
</evidence>
<dbReference type="GO" id="GO:0006261">
    <property type="term" value="P:DNA-templated DNA replication"/>
    <property type="evidence" value="ECO:0007669"/>
    <property type="project" value="TreeGrafter"/>
</dbReference>
<dbReference type="SUPFAM" id="SSF52540">
    <property type="entry name" value="P-loop containing nucleoside triphosphate hydrolases"/>
    <property type="match status" value="1"/>
</dbReference>
<evidence type="ECO:0000256" key="5">
    <source>
        <dbReference type="ARBA" id="ARBA00022932"/>
    </source>
</evidence>
<accession>A0A397PB11</accession>
<evidence type="ECO:0000256" key="1">
    <source>
        <dbReference type="ARBA" id="ARBA00012417"/>
    </source>
</evidence>
<evidence type="ECO:0000256" key="3">
    <source>
        <dbReference type="ARBA" id="ARBA00022695"/>
    </source>
</evidence>
<evidence type="ECO:0000256" key="6">
    <source>
        <dbReference type="ARBA" id="ARBA00034754"/>
    </source>
</evidence>
<gene>
    <name evidence="8" type="ORF">DFR49_2639</name>
</gene>
<evidence type="ECO:0000313" key="8">
    <source>
        <dbReference type="EMBL" id="RIA44395.1"/>
    </source>
</evidence>
<proteinExistence type="inferred from homology"/>
<keyword evidence="5" id="KW-0239">DNA-directed DNA polymerase</keyword>
<dbReference type="GO" id="GO:0009360">
    <property type="term" value="C:DNA polymerase III complex"/>
    <property type="evidence" value="ECO:0007669"/>
    <property type="project" value="TreeGrafter"/>
</dbReference>
<dbReference type="InterPro" id="IPR008921">
    <property type="entry name" value="DNA_pol3_clamp-load_cplx_C"/>
</dbReference>
<evidence type="ECO:0000256" key="4">
    <source>
        <dbReference type="ARBA" id="ARBA00022705"/>
    </source>
</evidence>
<organism evidence="8 9">
    <name type="scientific">Hephaestia caeni</name>
    <dbReference type="NCBI Taxonomy" id="645617"/>
    <lineage>
        <taxon>Bacteria</taxon>
        <taxon>Pseudomonadati</taxon>
        <taxon>Pseudomonadota</taxon>
        <taxon>Alphaproteobacteria</taxon>
        <taxon>Sphingomonadales</taxon>
        <taxon>Sphingomonadaceae</taxon>
        <taxon>Hephaestia</taxon>
    </lineage>
</organism>
<dbReference type="EC" id="2.7.7.7" evidence="1"/>
<comment type="caution">
    <text evidence="8">The sequence shown here is derived from an EMBL/GenBank/DDBJ whole genome shotgun (WGS) entry which is preliminary data.</text>
</comment>
<keyword evidence="9" id="KW-1185">Reference proteome</keyword>
<dbReference type="EMBL" id="QXDC01000003">
    <property type="protein sequence ID" value="RIA44395.1"/>
    <property type="molecule type" value="Genomic_DNA"/>
</dbReference>
<keyword evidence="3" id="KW-0548">Nucleotidyltransferase</keyword>
<evidence type="ECO:0000256" key="2">
    <source>
        <dbReference type="ARBA" id="ARBA00022679"/>
    </source>
</evidence>
<comment type="catalytic activity">
    <reaction evidence="7">
        <text>DNA(n) + a 2'-deoxyribonucleoside 5'-triphosphate = DNA(n+1) + diphosphate</text>
        <dbReference type="Rhea" id="RHEA:22508"/>
        <dbReference type="Rhea" id="RHEA-COMP:17339"/>
        <dbReference type="Rhea" id="RHEA-COMP:17340"/>
        <dbReference type="ChEBI" id="CHEBI:33019"/>
        <dbReference type="ChEBI" id="CHEBI:61560"/>
        <dbReference type="ChEBI" id="CHEBI:173112"/>
        <dbReference type="EC" id="2.7.7.7"/>
    </reaction>
</comment>
<dbReference type="Gene3D" id="1.20.272.10">
    <property type="match status" value="1"/>
</dbReference>
<dbReference type="InterPro" id="IPR005790">
    <property type="entry name" value="DNA_polIII_delta"/>
</dbReference>
<dbReference type="NCBIfam" id="TIGR01128">
    <property type="entry name" value="holA"/>
    <property type="match status" value="1"/>
</dbReference>
<dbReference type="OrthoDB" id="9804983at2"/>
<comment type="similarity">
    <text evidence="6">Belongs to the DNA polymerase HolA subunit family.</text>
</comment>
<sequence>MKANANQIRAALDAPGADIRLYLLHGPDEAGAAELGQRLARAMGPEAERVDLDAGTLKSDPGRLADEAASISLFGGARHLRITGVGEDAIEAFTLLLAAEQAGNPVVAIAPNVKSSGKIVKLALQSPRALAFACYVPDGADADRMVAQIARDHGLRTTGDTARRLASASGGDRAIVAREIEKIALYLDAGADRPGEIDDAALDAIGADLGDAEMSRAIAAAVGGDTAAIGPELTRLRDAGVSPIPLLRGLVRRLMTIAALRAESDAGGAIDAVMERNRVFFREKAATARAVRTWSPDRIAVAIDRIRATERAIMAPATAGDILAEQTFLGVARLAARNR</sequence>
<reference evidence="8 9" key="1">
    <citation type="submission" date="2018-08" db="EMBL/GenBank/DDBJ databases">
        <title>Genomic Encyclopedia of Type Strains, Phase IV (KMG-IV): sequencing the most valuable type-strain genomes for metagenomic binning, comparative biology and taxonomic classification.</title>
        <authorList>
            <person name="Goeker M."/>
        </authorList>
    </citation>
    <scope>NUCLEOTIDE SEQUENCE [LARGE SCALE GENOMIC DNA]</scope>
    <source>
        <strain evidence="8 9">DSM 25527</strain>
    </source>
</reference>
<dbReference type="AlphaFoldDB" id="A0A397PB11"/>
<protein>
    <recommendedName>
        <fullName evidence="1">DNA-directed DNA polymerase</fullName>
        <ecNumber evidence="1">2.7.7.7</ecNumber>
    </recommendedName>
</protein>
<dbReference type="Proteomes" id="UP000266568">
    <property type="component" value="Unassembled WGS sequence"/>
</dbReference>
<evidence type="ECO:0000256" key="7">
    <source>
        <dbReference type="ARBA" id="ARBA00049244"/>
    </source>
</evidence>
<dbReference type="GO" id="GO:0003677">
    <property type="term" value="F:DNA binding"/>
    <property type="evidence" value="ECO:0007669"/>
    <property type="project" value="InterPro"/>
</dbReference>
<dbReference type="InterPro" id="IPR027417">
    <property type="entry name" value="P-loop_NTPase"/>
</dbReference>
<keyword evidence="4" id="KW-0235">DNA replication</keyword>
<dbReference type="RefSeq" id="WP_119036052.1">
    <property type="nucleotide sequence ID" value="NZ_QXDC01000003.1"/>
</dbReference>
<dbReference type="PANTHER" id="PTHR34388">
    <property type="entry name" value="DNA POLYMERASE III SUBUNIT DELTA"/>
    <property type="match status" value="1"/>
</dbReference>
<dbReference type="GO" id="GO:0003887">
    <property type="term" value="F:DNA-directed DNA polymerase activity"/>
    <property type="evidence" value="ECO:0007669"/>
    <property type="project" value="UniProtKB-KW"/>
</dbReference>